<evidence type="ECO:0000259" key="1">
    <source>
        <dbReference type="Pfam" id="PF21505"/>
    </source>
</evidence>
<dbReference type="InterPro" id="IPR048570">
    <property type="entry name" value="PSMD1_RPN2_N"/>
</dbReference>
<dbReference type="InParanoid" id="A0A068TVH0"/>
<dbReference type="OrthoDB" id="1669119at2759"/>
<dbReference type="Gramene" id="CDO99343">
    <property type="protein sequence ID" value="CDO99343"/>
    <property type="gene ID" value="GSCOC_T00026473001"/>
</dbReference>
<reference evidence="3" key="1">
    <citation type="journal article" date="2014" name="Science">
        <title>The coffee genome provides insight into the convergent evolution of caffeine biosynthesis.</title>
        <authorList>
            <person name="Denoeud F."/>
            <person name="Carretero-Paulet L."/>
            <person name="Dereeper A."/>
            <person name="Droc G."/>
            <person name="Guyot R."/>
            <person name="Pietrella M."/>
            <person name="Zheng C."/>
            <person name="Alberti A."/>
            <person name="Anthony F."/>
            <person name="Aprea G."/>
            <person name="Aury J.M."/>
            <person name="Bento P."/>
            <person name="Bernard M."/>
            <person name="Bocs S."/>
            <person name="Campa C."/>
            <person name="Cenci A."/>
            <person name="Combes M.C."/>
            <person name="Crouzillat D."/>
            <person name="Da Silva C."/>
            <person name="Daddiego L."/>
            <person name="De Bellis F."/>
            <person name="Dussert S."/>
            <person name="Garsmeur O."/>
            <person name="Gayraud T."/>
            <person name="Guignon V."/>
            <person name="Jahn K."/>
            <person name="Jamilloux V."/>
            <person name="Joet T."/>
            <person name="Labadie K."/>
            <person name="Lan T."/>
            <person name="Leclercq J."/>
            <person name="Lepelley M."/>
            <person name="Leroy T."/>
            <person name="Li L.T."/>
            <person name="Librado P."/>
            <person name="Lopez L."/>
            <person name="Munoz A."/>
            <person name="Noel B."/>
            <person name="Pallavicini A."/>
            <person name="Perrotta G."/>
            <person name="Poncet V."/>
            <person name="Pot D."/>
            <person name="Priyono X."/>
            <person name="Rigoreau M."/>
            <person name="Rouard M."/>
            <person name="Rozas J."/>
            <person name="Tranchant-Dubreuil C."/>
            <person name="VanBuren R."/>
            <person name="Zhang Q."/>
            <person name="Andrade A.C."/>
            <person name="Argout X."/>
            <person name="Bertrand B."/>
            <person name="de Kochko A."/>
            <person name="Graziosi G."/>
            <person name="Henry R.J."/>
            <person name="Jayarama X."/>
            <person name="Ming R."/>
            <person name="Nagai C."/>
            <person name="Rounsley S."/>
            <person name="Sankoff D."/>
            <person name="Giuliano G."/>
            <person name="Albert V.A."/>
            <person name="Wincker P."/>
            <person name="Lashermes P."/>
        </authorList>
    </citation>
    <scope>NUCLEOTIDE SEQUENCE [LARGE SCALE GENOMIC DNA]</scope>
    <source>
        <strain evidence="3">cv. DH200-94</strain>
    </source>
</reference>
<dbReference type="STRING" id="49390.A0A068TVH0"/>
<sequence>MYTAFCIFRKLITECFSLCSESVYEDEDFDETQRQLAALLVICYLNELNHSLLYALGADLLFDVSEDSDYVRSILGRMLFLNSAF</sequence>
<organism evidence="2 3">
    <name type="scientific">Coffea canephora</name>
    <name type="common">Robusta coffee</name>
    <dbReference type="NCBI Taxonomy" id="49390"/>
    <lineage>
        <taxon>Eukaryota</taxon>
        <taxon>Viridiplantae</taxon>
        <taxon>Streptophyta</taxon>
        <taxon>Embryophyta</taxon>
        <taxon>Tracheophyta</taxon>
        <taxon>Spermatophyta</taxon>
        <taxon>Magnoliopsida</taxon>
        <taxon>eudicotyledons</taxon>
        <taxon>Gunneridae</taxon>
        <taxon>Pentapetalae</taxon>
        <taxon>asterids</taxon>
        <taxon>lamiids</taxon>
        <taxon>Gentianales</taxon>
        <taxon>Rubiaceae</taxon>
        <taxon>Ixoroideae</taxon>
        <taxon>Gardenieae complex</taxon>
        <taxon>Bertiereae - Coffeeae clade</taxon>
        <taxon>Coffeeae</taxon>
        <taxon>Coffea</taxon>
    </lineage>
</organism>
<dbReference type="Proteomes" id="UP000295252">
    <property type="component" value="Chromosome V"/>
</dbReference>
<dbReference type="AlphaFoldDB" id="A0A068TVH0"/>
<gene>
    <name evidence="2" type="ORF">GSCOC_T00026473001</name>
</gene>
<evidence type="ECO:0000313" key="2">
    <source>
        <dbReference type="EMBL" id="CDO99343.1"/>
    </source>
</evidence>
<protein>
    <recommendedName>
        <fullName evidence="1">26S proteasome non-ATPase regulatory subunit 1/RPN2 N-terminal domain-containing protein</fullName>
    </recommendedName>
</protein>
<accession>A0A068TVH0</accession>
<dbReference type="PhylomeDB" id="A0A068TVH0"/>
<name>A0A068TVH0_COFCA</name>
<dbReference type="Pfam" id="PF21505">
    <property type="entry name" value="RPN2_N"/>
    <property type="match status" value="1"/>
</dbReference>
<feature type="domain" description="26S proteasome non-ATPase regulatory subunit 1/RPN2 N-terminal" evidence="1">
    <location>
        <begin position="21"/>
        <end position="78"/>
    </location>
</feature>
<keyword evidence="3" id="KW-1185">Reference proteome</keyword>
<evidence type="ECO:0000313" key="3">
    <source>
        <dbReference type="Proteomes" id="UP000295252"/>
    </source>
</evidence>
<proteinExistence type="predicted"/>
<dbReference type="EMBL" id="HG739087">
    <property type="protein sequence ID" value="CDO99343.1"/>
    <property type="molecule type" value="Genomic_DNA"/>
</dbReference>